<dbReference type="GO" id="GO:0005789">
    <property type="term" value="C:endoplasmic reticulum membrane"/>
    <property type="evidence" value="ECO:0007669"/>
    <property type="project" value="UniProtKB-SubCell"/>
</dbReference>
<feature type="transmembrane region" description="Helical" evidence="7">
    <location>
        <begin position="198"/>
        <end position="218"/>
    </location>
</feature>
<gene>
    <name evidence="8" type="ORF">PIIN_08324</name>
</gene>
<comment type="similarity">
    <text evidence="7">Belongs to the PGAP3 family.</text>
</comment>
<evidence type="ECO:0000256" key="4">
    <source>
        <dbReference type="ARBA" id="ARBA00022729"/>
    </source>
</evidence>
<dbReference type="STRING" id="1109443.G4TSS8"/>
<comment type="function">
    <text evidence="7">Involved in the lipid remodeling steps of GPI-anchor maturation.</text>
</comment>
<dbReference type="eggNOG" id="KOG2970">
    <property type="taxonomic scope" value="Eukaryota"/>
</dbReference>
<evidence type="ECO:0000256" key="6">
    <source>
        <dbReference type="ARBA" id="ARBA00023136"/>
    </source>
</evidence>
<accession>G4TSS8</accession>
<keyword evidence="6 7" id="KW-0472">Membrane</keyword>
<dbReference type="Pfam" id="PF04080">
    <property type="entry name" value="Per1"/>
    <property type="match status" value="1"/>
</dbReference>
<feature type="transmembrane region" description="Helical" evidence="7">
    <location>
        <begin position="159"/>
        <end position="178"/>
    </location>
</feature>
<keyword evidence="2 7" id="KW-0337">GPI-anchor biosynthesis</keyword>
<evidence type="ECO:0000313" key="8">
    <source>
        <dbReference type="EMBL" id="CCA74371.1"/>
    </source>
</evidence>
<comment type="caution">
    <text evidence="8">The sequence shown here is derived from an EMBL/GenBank/DDBJ whole genome shotgun (WGS) entry which is preliminary data.</text>
</comment>
<comment type="caution">
    <text evidence="7">Lacks conserved residue(s) required for the propagation of feature annotation.</text>
</comment>
<feature type="signal peptide" evidence="7">
    <location>
        <begin position="1"/>
        <end position="19"/>
    </location>
</feature>
<dbReference type="FunCoup" id="G4TSS8">
    <property type="interactions" value="63"/>
</dbReference>
<feature type="transmembrane region" description="Helical" evidence="7">
    <location>
        <begin position="267"/>
        <end position="286"/>
    </location>
</feature>
<keyword evidence="4 7" id="KW-0732">Signal</keyword>
<keyword evidence="3 7" id="KW-0812">Transmembrane</keyword>
<dbReference type="EMBL" id="CAFZ01000307">
    <property type="protein sequence ID" value="CCA74371.1"/>
    <property type="molecule type" value="Genomic_DNA"/>
</dbReference>
<name>G4TSS8_SERID</name>
<keyword evidence="9" id="KW-1185">Reference proteome</keyword>
<dbReference type="InParanoid" id="G4TSS8"/>
<evidence type="ECO:0000256" key="2">
    <source>
        <dbReference type="ARBA" id="ARBA00022502"/>
    </source>
</evidence>
<dbReference type="GO" id="GO:0016788">
    <property type="term" value="F:hydrolase activity, acting on ester bonds"/>
    <property type="evidence" value="ECO:0007669"/>
    <property type="project" value="TreeGrafter"/>
</dbReference>
<dbReference type="HOGENOM" id="CLU_032917_1_1_1"/>
<organism evidence="8 9">
    <name type="scientific">Serendipita indica (strain DSM 11827)</name>
    <name type="common">Root endophyte fungus</name>
    <name type="synonym">Piriformospora indica</name>
    <dbReference type="NCBI Taxonomy" id="1109443"/>
    <lineage>
        <taxon>Eukaryota</taxon>
        <taxon>Fungi</taxon>
        <taxon>Dikarya</taxon>
        <taxon>Basidiomycota</taxon>
        <taxon>Agaricomycotina</taxon>
        <taxon>Agaricomycetes</taxon>
        <taxon>Sebacinales</taxon>
        <taxon>Serendipitaceae</taxon>
        <taxon>Serendipita</taxon>
    </lineage>
</organism>
<dbReference type="Proteomes" id="UP000007148">
    <property type="component" value="Unassembled WGS sequence"/>
</dbReference>
<dbReference type="PANTHER" id="PTHR13148:SF0">
    <property type="entry name" value="POST-GPI ATTACHMENT TO PROTEINS FACTOR 3"/>
    <property type="match status" value="1"/>
</dbReference>
<proteinExistence type="inferred from homology"/>
<feature type="chain" id="PRO_5016480009" description="Post-GPI attachment to proteins factor 3" evidence="7">
    <location>
        <begin position="20"/>
        <end position="331"/>
    </location>
</feature>
<dbReference type="OrthoDB" id="419770at2759"/>
<dbReference type="OMA" id="WNIWDIE"/>
<dbReference type="GO" id="GO:0006506">
    <property type="term" value="P:GPI anchor biosynthetic process"/>
    <property type="evidence" value="ECO:0007669"/>
    <property type="project" value="UniProtKB-KW"/>
</dbReference>
<keyword evidence="5 7" id="KW-1133">Transmembrane helix</keyword>
<feature type="transmembrane region" description="Helical" evidence="7">
    <location>
        <begin position="128"/>
        <end position="147"/>
    </location>
</feature>
<dbReference type="AlphaFoldDB" id="G4TSS8"/>
<evidence type="ECO:0000256" key="3">
    <source>
        <dbReference type="ARBA" id="ARBA00022692"/>
    </source>
</evidence>
<dbReference type="PANTHER" id="PTHR13148">
    <property type="entry name" value="PER1-RELATED"/>
    <property type="match status" value="1"/>
</dbReference>
<comment type="subcellular location">
    <subcellularLocation>
        <location evidence="1">Endomembrane system</location>
        <topology evidence="1">Multi-pass membrane protein</topology>
    </subcellularLocation>
    <subcellularLocation>
        <location evidence="7">Endoplasmic reticulum membrane</location>
        <topology evidence="7">Multi-pass membrane protein</topology>
    </subcellularLocation>
</comment>
<evidence type="ECO:0000313" key="9">
    <source>
        <dbReference type="Proteomes" id="UP000007148"/>
    </source>
</evidence>
<reference evidence="8 9" key="1">
    <citation type="journal article" date="2011" name="PLoS Pathog.">
        <title>Endophytic Life Strategies Decoded by Genome and Transcriptome Analyses of the Mutualistic Root Symbiont Piriformospora indica.</title>
        <authorList>
            <person name="Zuccaro A."/>
            <person name="Lahrmann U."/>
            <person name="Guldener U."/>
            <person name="Langen G."/>
            <person name="Pfiffi S."/>
            <person name="Biedenkopf D."/>
            <person name="Wong P."/>
            <person name="Samans B."/>
            <person name="Grimm C."/>
            <person name="Basiewicz M."/>
            <person name="Murat C."/>
            <person name="Martin F."/>
            <person name="Kogel K.H."/>
        </authorList>
    </citation>
    <scope>NUCLEOTIDE SEQUENCE [LARGE SCALE GENOMIC DNA]</scope>
    <source>
        <strain evidence="8 9">DSM 11827</strain>
    </source>
</reference>
<dbReference type="InterPro" id="IPR007217">
    <property type="entry name" value="Per1-like"/>
</dbReference>
<protein>
    <recommendedName>
        <fullName evidence="7">Post-GPI attachment to proteins factor 3</fullName>
    </recommendedName>
</protein>
<evidence type="ECO:0000256" key="7">
    <source>
        <dbReference type="RuleBase" id="RU365066"/>
    </source>
</evidence>
<evidence type="ECO:0000256" key="1">
    <source>
        <dbReference type="ARBA" id="ARBA00004127"/>
    </source>
</evidence>
<keyword evidence="7" id="KW-0256">Endoplasmic reticulum</keyword>
<sequence length="331" mass="39575">MKPTIPLLLLAGLVNASSGDQNTRFQYCLQSQKSQRCTPDFQLPLSLRLTRWTCEEDCKYRCSHIVTDIAIREGRQIEQYYGKWAFWRYMGIQEPLSVLFSVLNLWAHLRGSNKLRRGIARNHPMRPYYNWFTVVNVNLWFWSCVYHTRDWWWTERLDYFAAGLGVIYSVYYSVVRLYHLYLKPGSLPYESTFRHHFLVPWGVLCTVLYIVHVFYLSVLPRFDYGWNMKVNLTVGVLHNLLWMAYSLPYPPFQRFRTMPNSYRPSYVFHPALIVLTMFAAISLEIIDFPPLWRTIDAHSLWHLATVPIVWKWYDFLIKDAQDPSWRDRMLT</sequence>
<evidence type="ECO:0000256" key="5">
    <source>
        <dbReference type="ARBA" id="ARBA00022989"/>
    </source>
</evidence>